<dbReference type="NCBIfam" id="NF004167">
    <property type="entry name" value="PRK05632.1"/>
    <property type="match status" value="1"/>
</dbReference>
<dbReference type="SUPFAM" id="SSF53659">
    <property type="entry name" value="Isocitrate/Isopropylmalate dehydrogenase-like"/>
    <property type="match status" value="1"/>
</dbReference>
<sequence>MSKNLYVSATEERSGKSAVILGVMQMLLREINNVAIFRPIINDPGEGNKDHDISLMIDHFKLSIPYRDTYAYTLKETRELINSGQYALVLENILNKYKALEEEYDFVLCEGTDFKGKDPAFEFDLNADIAANIGSPMLVVTSGRDKTPDEVVNITQTTLDTLVEKGVEPLACLVNRAPDGMTDELVSHIEYKDAPGHMPVYVIPENEALGKPTIADVKRWLDADVLYGHSGLQSLVDNYVIAAMQIGNFLDYIEPGSLIITPGDRSDIILSSLATRLSSSYPDIAGIVLTGGLEVSTNVHKLIEGWTGVPVPVLAVKGHTYHNVQELNRLYGRIEADDYQRIATALGGFTQHVNVDELRDRLIEQRSVRVTPKMFEFSLFDKASRNKQRIVLPEGTGERILRATDILLRRGVADIILLGREDEIRNNASKFGVDISEVQIIDPAESELLDSFAEEYLELRKHKGMIAEMAWDRMSDTTYFGTMMVYKGFADGMVSGSVTTTAQTIRPAFEFVKTKPGSSIVSSVFLMCLKDRVLVYGDCAVNTNPNAQQLAEIAISAAETAKIFGVEPRVAMLSYSTGKSGKGEDVQKVTEATELAQQYIKERGLDFPIEGPLQYDAAVDPDVAKVKMPDSDVAGKATVFIFPDLNTGNNTYKAVQRAANAVAIGPVLQGLNKPVNDLSRGCTVPDIVNTVAITAIQAQAEKGK</sequence>
<evidence type="ECO:0000256" key="2">
    <source>
        <dbReference type="ARBA" id="ARBA00004989"/>
    </source>
</evidence>
<dbReference type="InterPro" id="IPR050500">
    <property type="entry name" value="Phos_Acetyltrans/Butyryltrans"/>
</dbReference>
<evidence type="ECO:0000313" key="16">
    <source>
        <dbReference type="Proteomes" id="UP001053296"/>
    </source>
</evidence>
<evidence type="ECO:0000259" key="14">
    <source>
        <dbReference type="Pfam" id="PF07085"/>
    </source>
</evidence>
<gene>
    <name evidence="15" type="primary">pta</name>
    <name evidence="15" type="ORF">PSDVSF_10450</name>
</gene>
<evidence type="ECO:0000259" key="13">
    <source>
        <dbReference type="Pfam" id="PF01515"/>
    </source>
</evidence>
<dbReference type="SUPFAM" id="SSF75138">
    <property type="entry name" value="HprK N-terminal domain-like"/>
    <property type="match status" value="1"/>
</dbReference>
<evidence type="ECO:0000256" key="6">
    <source>
        <dbReference type="ARBA" id="ARBA00012707"/>
    </source>
</evidence>
<comment type="subunit">
    <text evidence="5">Homohexamer.</text>
</comment>
<evidence type="ECO:0000313" key="15">
    <source>
        <dbReference type="EMBL" id="BCS87803.1"/>
    </source>
</evidence>
<dbReference type="InterPro" id="IPR010766">
    <property type="entry name" value="DRTGG"/>
</dbReference>
<dbReference type="InterPro" id="IPR042113">
    <property type="entry name" value="P_AcTrfase_dom1"/>
</dbReference>
<dbReference type="InterPro" id="IPR016475">
    <property type="entry name" value="P-Actrans_bac"/>
</dbReference>
<evidence type="ECO:0000256" key="4">
    <source>
        <dbReference type="ARBA" id="ARBA00009786"/>
    </source>
</evidence>
<dbReference type="Pfam" id="PF07085">
    <property type="entry name" value="DRTGG"/>
    <property type="match status" value="1"/>
</dbReference>
<dbReference type="NCBIfam" id="NF007233">
    <property type="entry name" value="PRK09653.1"/>
    <property type="match status" value="1"/>
</dbReference>
<feature type="domain" description="Phosphate acetyl/butaryl transferase" evidence="13">
    <location>
        <begin position="377"/>
        <end position="695"/>
    </location>
</feature>
<comment type="similarity">
    <text evidence="4 12">In the N-terminal section; belongs to the CobB/CobQ family.</text>
</comment>
<comment type="function">
    <text evidence="12">Involved in acetate metabolism.</text>
</comment>
<dbReference type="Gene3D" id="3.40.50.10950">
    <property type="match status" value="1"/>
</dbReference>
<proteinExistence type="inferred from homology"/>
<comment type="domain">
    <text evidence="12">The N-terminal region seems to be important for proper quaternary structure. The C-terminal region contains the substrate-binding site.</text>
</comment>
<dbReference type="InterPro" id="IPR042112">
    <property type="entry name" value="P_AcTrfase_dom2"/>
</dbReference>
<dbReference type="Gene3D" id="3.40.1390.20">
    <property type="entry name" value="HprK N-terminal domain-like"/>
    <property type="match status" value="1"/>
</dbReference>
<comment type="pathway">
    <text evidence="2 12">Metabolic intermediate biosynthesis; acetyl-CoA biosynthesis; acetyl-CoA from acetate: step 2/2.</text>
</comment>
<dbReference type="InterPro" id="IPR004614">
    <property type="entry name" value="P_AcTrfase"/>
</dbReference>
<feature type="domain" description="DRTGG" evidence="14">
    <location>
        <begin position="216"/>
        <end position="329"/>
    </location>
</feature>
<keyword evidence="8 12" id="KW-0963">Cytoplasm</keyword>
<dbReference type="Gene3D" id="3.40.50.300">
    <property type="entry name" value="P-loop containing nucleotide triphosphate hydrolases"/>
    <property type="match status" value="1"/>
</dbReference>
<dbReference type="EMBL" id="AP024485">
    <property type="protein sequence ID" value="BCS87803.1"/>
    <property type="molecule type" value="Genomic_DNA"/>
</dbReference>
<dbReference type="InterPro" id="IPR027417">
    <property type="entry name" value="P-loop_NTPase"/>
</dbReference>
<dbReference type="NCBIfam" id="TIGR00651">
    <property type="entry name" value="pta"/>
    <property type="match status" value="1"/>
</dbReference>
<dbReference type="PANTHER" id="PTHR43356:SF3">
    <property type="entry name" value="PHOSPHATE ACETYLTRANSFERASE"/>
    <property type="match status" value="1"/>
</dbReference>
<comment type="catalytic activity">
    <reaction evidence="12">
        <text>acetyl-CoA + phosphate = acetyl phosphate + CoA</text>
        <dbReference type="Rhea" id="RHEA:19521"/>
        <dbReference type="ChEBI" id="CHEBI:22191"/>
        <dbReference type="ChEBI" id="CHEBI:43474"/>
        <dbReference type="ChEBI" id="CHEBI:57287"/>
        <dbReference type="ChEBI" id="CHEBI:57288"/>
        <dbReference type="EC" id="2.3.1.8"/>
    </reaction>
</comment>
<dbReference type="SUPFAM" id="SSF52540">
    <property type="entry name" value="P-loop containing nucleoside triphosphate hydrolases"/>
    <property type="match status" value="1"/>
</dbReference>
<dbReference type="PANTHER" id="PTHR43356">
    <property type="entry name" value="PHOSPHATE ACETYLTRANSFERASE"/>
    <property type="match status" value="1"/>
</dbReference>
<evidence type="ECO:0000256" key="12">
    <source>
        <dbReference type="PIRNR" id="PIRNR006107"/>
    </source>
</evidence>
<name>A0ABN6ENI5_9BACT</name>
<dbReference type="EC" id="2.3.1.8" evidence="6 12"/>
<evidence type="ECO:0000256" key="3">
    <source>
        <dbReference type="ARBA" id="ARBA00008756"/>
    </source>
</evidence>
<dbReference type="InterPro" id="IPR028979">
    <property type="entry name" value="Ser_kin/Pase_Hpr-like_N_sf"/>
</dbReference>
<evidence type="ECO:0000256" key="5">
    <source>
        <dbReference type="ARBA" id="ARBA00011643"/>
    </source>
</evidence>
<organism evidence="15 16">
    <name type="scientific">Pseudodesulfovibrio sediminis</name>
    <dbReference type="NCBI Taxonomy" id="2810563"/>
    <lineage>
        <taxon>Bacteria</taxon>
        <taxon>Pseudomonadati</taxon>
        <taxon>Thermodesulfobacteriota</taxon>
        <taxon>Desulfovibrionia</taxon>
        <taxon>Desulfovibrionales</taxon>
        <taxon>Desulfovibrionaceae</taxon>
    </lineage>
</organism>
<keyword evidence="9 12" id="KW-0808">Transferase</keyword>
<dbReference type="InterPro" id="IPR002505">
    <property type="entry name" value="PTA_PTB"/>
</dbReference>
<dbReference type="Gene3D" id="3.40.50.10750">
    <property type="entry name" value="Isocitrate/Isopropylmalate dehydrogenase-like"/>
    <property type="match status" value="1"/>
</dbReference>
<evidence type="ECO:0000256" key="11">
    <source>
        <dbReference type="ARBA" id="ARBA00031108"/>
    </source>
</evidence>
<protein>
    <recommendedName>
        <fullName evidence="7 12">Phosphate acetyltransferase</fullName>
        <ecNumber evidence="6 12">2.3.1.8</ecNumber>
    </recommendedName>
    <alternativeName>
        <fullName evidence="11 12">Phosphotransacetylase</fullName>
    </alternativeName>
</protein>
<evidence type="ECO:0000256" key="1">
    <source>
        <dbReference type="ARBA" id="ARBA00004496"/>
    </source>
</evidence>
<dbReference type="Pfam" id="PF13500">
    <property type="entry name" value="AAA_26"/>
    <property type="match status" value="1"/>
</dbReference>
<accession>A0ABN6ENI5</accession>
<dbReference type="RefSeq" id="WP_229594481.1">
    <property type="nucleotide sequence ID" value="NZ_AP024485.1"/>
</dbReference>
<evidence type="ECO:0000256" key="10">
    <source>
        <dbReference type="ARBA" id="ARBA00023315"/>
    </source>
</evidence>
<keyword evidence="10 12" id="KW-0012">Acyltransferase</keyword>
<dbReference type="Pfam" id="PF01515">
    <property type="entry name" value="PTA_PTB"/>
    <property type="match status" value="1"/>
</dbReference>
<evidence type="ECO:0000256" key="8">
    <source>
        <dbReference type="ARBA" id="ARBA00022490"/>
    </source>
</evidence>
<dbReference type="PIRSF" id="PIRSF006107">
    <property type="entry name" value="PhpActrans_proteobac"/>
    <property type="match status" value="1"/>
</dbReference>
<dbReference type="CDD" id="cd03109">
    <property type="entry name" value="DTBS"/>
    <property type="match status" value="1"/>
</dbReference>
<keyword evidence="16" id="KW-1185">Reference proteome</keyword>
<evidence type="ECO:0000256" key="9">
    <source>
        <dbReference type="ARBA" id="ARBA00022679"/>
    </source>
</evidence>
<reference evidence="15" key="1">
    <citation type="journal article" date="2022" name="Arch. Microbiol.">
        <title>Pseudodesulfovibrio sediminis sp. nov., a mesophilic and neutrophilic sulfate-reducing bacterium isolated from sediment of a brackish lake.</title>
        <authorList>
            <person name="Takahashi A."/>
            <person name="Kojima H."/>
            <person name="Watanabe M."/>
            <person name="Fukui M."/>
        </authorList>
    </citation>
    <scope>NUCLEOTIDE SEQUENCE</scope>
    <source>
        <strain evidence="15">SF6</strain>
    </source>
</reference>
<dbReference type="Proteomes" id="UP001053296">
    <property type="component" value="Chromosome"/>
</dbReference>
<comment type="similarity">
    <text evidence="3 12">In the C-terminal section; belongs to the phosphate acetyltransferase and butyryltransferase family.</text>
</comment>
<evidence type="ECO:0000256" key="7">
    <source>
        <dbReference type="ARBA" id="ARBA00021528"/>
    </source>
</evidence>
<comment type="subcellular location">
    <subcellularLocation>
        <location evidence="1 12">Cytoplasm</location>
    </subcellularLocation>
</comment>